<organism evidence="2 3">
    <name type="scientific">Plakobranchus ocellatus</name>
    <dbReference type="NCBI Taxonomy" id="259542"/>
    <lineage>
        <taxon>Eukaryota</taxon>
        <taxon>Metazoa</taxon>
        <taxon>Spiralia</taxon>
        <taxon>Lophotrochozoa</taxon>
        <taxon>Mollusca</taxon>
        <taxon>Gastropoda</taxon>
        <taxon>Heterobranchia</taxon>
        <taxon>Euthyneura</taxon>
        <taxon>Panpulmonata</taxon>
        <taxon>Sacoglossa</taxon>
        <taxon>Placobranchoidea</taxon>
        <taxon>Plakobranchidae</taxon>
        <taxon>Plakobranchus</taxon>
    </lineage>
</organism>
<sequence>MGCFRILDTVLQDCPIVKSCEISTGGYMRFRVSRIMFLHVALRFWPPLCCSTWKQNCRFNLEKEIRHGKRLSTNKQWAGLRKKAGRKPEKNKGLERHISTMGMRRRRLKNH</sequence>
<feature type="region of interest" description="Disordered" evidence="1">
    <location>
        <begin position="77"/>
        <end position="111"/>
    </location>
</feature>
<reference evidence="2 3" key="1">
    <citation type="journal article" date="2021" name="Elife">
        <title>Chloroplast acquisition without the gene transfer in kleptoplastic sea slugs, Plakobranchus ocellatus.</title>
        <authorList>
            <person name="Maeda T."/>
            <person name="Takahashi S."/>
            <person name="Yoshida T."/>
            <person name="Shimamura S."/>
            <person name="Takaki Y."/>
            <person name="Nagai Y."/>
            <person name="Toyoda A."/>
            <person name="Suzuki Y."/>
            <person name="Arimoto A."/>
            <person name="Ishii H."/>
            <person name="Satoh N."/>
            <person name="Nishiyama T."/>
            <person name="Hasebe M."/>
            <person name="Maruyama T."/>
            <person name="Minagawa J."/>
            <person name="Obokata J."/>
            <person name="Shigenobu S."/>
        </authorList>
    </citation>
    <scope>NUCLEOTIDE SEQUENCE [LARGE SCALE GENOMIC DNA]</scope>
</reference>
<dbReference type="Proteomes" id="UP000735302">
    <property type="component" value="Unassembled WGS sequence"/>
</dbReference>
<gene>
    <name evidence="2" type="ORF">PoB_004971100</name>
</gene>
<protein>
    <submittedName>
        <fullName evidence="2">Uncharacterized protein</fullName>
    </submittedName>
</protein>
<feature type="compositionally biased region" description="Basic and acidic residues" evidence="1">
    <location>
        <begin position="86"/>
        <end position="98"/>
    </location>
</feature>
<name>A0AAV4BVS6_9GAST</name>
<keyword evidence="3" id="KW-1185">Reference proteome</keyword>
<proteinExistence type="predicted"/>
<evidence type="ECO:0000313" key="2">
    <source>
        <dbReference type="EMBL" id="GFO23206.1"/>
    </source>
</evidence>
<evidence type="ECO:0000313" key="3">
    <source>
        <dbReference type="Proteomes" id="UP000735302"/>
    </source>
</evidence>
<evidence type="ECO:0000256" key="1">
    <source>
        <dbReference type="SAM" id="MobiDB-lite"/>
    </source>
</evidence>
<accession>A0AAV4BVS6</accession>
<comment type="caution">
    <text evidence="2">The sequence shown here is derived from an EMBL/GenBank/DDBJ whole genome shotgun (WGS) entry which is preliminary data.</text>
</comment>
<dbReference type="AlphaFoldDB" id="A0AAV4BVS6"/>
<dbReference type="EMBL" id="BLXT01005502">
    <property type="protein sequence ID" value="GFO23206.1"/>
    <property type="molecule type" value="Genomic_DNA"/>
</dbReference>